<dbReference type="PROSITE" id="PS50043">
    <property type="entry name" value="HTH_LUXR_2"/>
    <property type="match status" value="1"/>
</dbReference>
<dbReference type="PANTHER" id="PTHR43214">
    <property type="entry name" value="TWO-COMPONENT RESPONSE REGULATOR"/>
    <property type="match status" value="1"/>
</dbReference>
<gene>
    <name evidence="8" type="ORF">SAMN04488564_102150</name>
</gene>
<dbReference type="InterPro" id="IPR000792">
    <property type="entry name" value="Tscrpt_reg_LuxR_C"/>
</dbReference>
<dbReference type="GO" id="GO:0003677">
    <property type="term" value="F:DNA binding"/>
    <property type="evidence" value="ECO:0007669"/>
    <property type="project" value="UniProtKB-KW"/>
</dbReference>
<dbReference type="SMART" id="SM00448">
    <property type="entry name" value="REC"/>
    <property type="match status" value="1"/>
</dbReference>
<evidence type="ECO:0000313" key="8">
    <source>
        <dbReference type="EMBL" id="SFR02643.1"/>
    </source>
</evidence>
<dbReference type="PRINTS" id="PR00038">
    <property type="entry name" value="HTHLUXR"/>
</dbReference>
<evidence type="ECO:0000256" key="4">
    <source>
        <dbReference type="ARBA" id="ARBA00023163"/>
    </source>
</evidence>
<name>A0A1I6DB13_9PSEU</name>
<protein>
    <submittedName>
        <fullName evidence="8">DNA-binding response regulator, NarL/FixJ family, contains REC and HTH domains</fullName>
    </submittedName>
</protein>
<dbReference type="EMBL" id="FOYL01000002">
    <property type="protein sequence ID" value="SFR02643.1"/>
    <property type="molecule type" value="Genomic_DNA"/>
</dbReference>
<feature type="domain" description="Response regulatory" evidence="7">
    <location>
        <begin position="8"/>
        <end position="116"/>
    </location>
</feature>
<dbReference type="GO" id="GO:0006355">
    <property type="term" value="P:regulation of DNA-templated transcription"/>
    <property type="evidence" value="ECO:0007669"/>
    <property type="project" value="InterPro"/>
</dbReference>
<dbReference type="STRING" id="84724.SAMN04488564_102150"/>
<dbReference type="Proteomes" id="UP000198583">
    <property type="component" value="Unassembled WGS sequence"/>
</dbReference>
<dbReference type="InterPro" id="IPR058245">
    <property type="entry name" value="NreC/VraR/RcsB-like_REC"/>
</dbReference>
<keyword evidence="4" id="KW-0804">Transcription</keyword>
<dbReference type="SMART" id="SM00421">
    <property type="entry name" value="HTH_LUXR"/>
    <property type="match status" value="1"/>
</dbReference>
<evidence type="ECO:0000313" key="9">
    <source>
        <dbReference type="Proteomes" id="UP000198583"/>
    </source>
</evidence>
<dbReference type="GO" id="GO:0000160">
    <property type="term" value="P:phosphorelay signal transduction system"/>
    <property type="evidence" value="ECO:0007669"/>
    <property type="project" value="InterPro"/>
</dbReference>
<dbReference type="CDD" id="cd17535">
    <property type="entry name" value="REC_NarL-like"/>
    <property type="match status" value="1"/>
</dbReference>
<sequence length="214" mass="23356">MSSPMRDSVLLIDDEVLVRRGFRHALEEAGDIAVVGEACHATDGLRLAQRHRPRVAITADVTALAPLRSCVTGGVIALAVDGNDEQLHRVLTDGARGFLLKRASHEELLAAVRAVARGHAYLCAEVTGRLLDRFEILPPPEEVDRGLGLLSERERQVLARMARGRSNDEIARELYLTCATVKSHVSHILAKLGQPNRMHAALFAQRLGLLSRTG</sequence>
<keyword evidence="3 8" id="KW-0238">DNA-binding</keyword>
<dbReference type="RefSeq" id="WP_218164362.1">
    <property type="nucleotide sequence ID" value="NZ_FOYL01000002.1"/>
</dbReference>
<dbReference type="PANTHER" id="PTHR43214:SF24">
    <property type="entry name" value="TRANSCRIPTIONAL REGULATORY PROTEIN NARL-RELATED"/>
    <property type="match status" value="1"/>
</dbReference>
<organism evidence="8 9">
    <name type="scientific">Lentzea waywayandensis</name>
    <dbReference type="NCBI Taxonomy" id="84724"/>
    <lineage>
        <taxon>Bacteria</taxon>
        <taxon>Bacillati</taxon>
        <taxon>Actinomycetota</taxon>
        <taxon>Actinomycetes</taxon>
        <taxon>Pseudonocardiales</taxon>
        <taxon>Pseudonocardiaceae</taxon>
        <taxon>Lentzea</taxon>
    </lineage>
</organism>
<dbReference type="Pfam" id="PF00196">
    <property type="entry name" value="GerE"/>
    <property type="match status" value="1"/>
</dbReference>
<dbReference type="SUPFAM" id="SSF52172">
    <property type="entry name" value="CheY-like"/>
    <property type="match status" value="1"/>
</dbReference>
<dbReference type="PROSITE" id="PS00622">
    <property type="entry name" value="HTH_LUXR_1"/>
    <property type="match status" value="1"/>
</dbReference>
<feature type="domain" description="HTH luxR-type" evidence="6">
    <location>
        <begin position="143"/>
        <end position="208"/>
    </location>
</feature>
<dbReference type="InterPro" id="IPR001789">
    <property type="entry name" value="Sig_transdc_resp-reg_receiver"/>
</dbReference>
<dbReference type="Gene3D" id="3.40.50.2300">
    <property type="match status" value="1"/>
</dbReference>
<keyword evidence="2" id="KW-0805">Transcription regulation</keyword>
<keyword evidence="9" id="KW-1185">Reference proteome</keyword>
<evidence type="ECO:0000256" key="2">
    <source>
        <dbReference type="ARBA" id="ARBA00023015"/>
    </source>
</evidence>
<comment type="caution">
    <text evidence="5">Lacks conserved residue(s) required for the propagation of feature annotation.</text>
</comment>
<evidence type="ECO:0000259" key="6">
    <source>
        <dbReference type="PROSITE" id="PS50043"/>
    </source>
</evidence>
<keyword evidence="1" id="KW-0597">Phosphoprotein</keyword>
<accession>A0A1I6DB13</accession>
<dbReference type="Pfam" id="PF00072">
    <property type="entry name" value="Response_reg"/>
    <property type="match status" value="1"/>
</dbReference>
<dbReference type="CDD" id="cd06170">
    <property type="entry name" value="LuxR_C_like"/>
    <property type="match status" value="1"/>
</dbReference>
<dbReference type="InterPro" id="IPR016032">
    <property type="entry name" value="Sig_transdc_resp-reg_C-effctor"/>
</dbReference>
<dbReference type="SUPFAM" id="SSF46894">
    <property type="entry name" value="C-terminal effector domain of the bipartite response regulators"/>
    <property type="match status" value="1"/>
</dbReference>
<dbReference type="InterPro" id="IPR039420">
    <property type="entry name" value="WalR-like"/>
</dbReference>
<proteinExistence type="predicted"/>
<dbReference type="InterPro" id="IPR011006">
    <property type="entry name" value="CheY-like_superfamily"/>
</dbReference>
<evidence type="ECO:0000256" key="5">
    <source>
        <dbReference type="PROSITE-ProRule" id="PRU00169"/>
    </source>
</evidence>
<reference evidence="9" key="1">
    <citation type="submission" date="2016-10" db="EMBL/GenBank/DDBJ databases">
        <authorList>
            <person name="Varghese N."/>
            <person name="Submissions S."/>
        </authorList>
    </citation>
    <scope>NUCLEOTIDE SEQUENCE [LARGE SCALE GENOMIC DNA]</scope>
    <source>
        <strain evidence="9">DSM 44232</strain>
    </source>
</reference>
<dbReference type="PROSITE" id="PS50110">
    <property type="entry name" value="RESPONSE_REGULATORY"/>
    <property type="match status" value="1"/>
</dbReference>
<dbReference type="AlphaFoldDB" id="A0A1I6DB13"/>
<evidence type="ECO:0000256" key="3">
    <source>
        <dbReference type="ARBA" id="ARBA00023125"/>
    </source>
</evidence>
<evidence type="ECO:0000256" key="1">
    <source>
        <dbReference type="ARBA" id="ARBA00022553"/>
    </source>
</evidence>
<evidence type="ECO:0000259" key="7">
    <source>
        <dbReference type="PROSITE" id="PS50110"/>
    </source>
</evidence>